<dbReference type="Gene3D" id="2.120.10.30">
    <property type="entry name" value="TolB, C-terminal domain"/>
    <property type="match status" value="1"/>
</dbReference>
<accession>F4KZP3</accession>
<keyword evidence="4" id="KW-1185">Reference proteome</keyword>
<dbReference type="eggNOG" id="COG4775">
    <property type="taxonomic scope" value="Bacteria"/>
</dbReference>
<dbReference type="HOGENOM" id="CLU_010614_0_0_10"/>
<dbReference type="AlphaFoldDB" id="F4KZP3"/>
<dbReference type="RefSeq" id="WP_013765027.1">
    <property type="nucleotide sequence ID" value="NC_015510.1"/>
</dbReference>
<dbReference type="eggNOG" id="COG0823">
    <property type="taxonomic scope" value="Bacteria"/>
</dbReference>
<feature type="signal peptide" evidence="2">
    <location>
        <begin position="1"/>
        <end position="23"/>
    </location>
</feature>
<dbReference type="SUPFAM" id="SSF82171">
    <property type="entry name" value="DPP6 N-terminal domain-like"/>
    <property type="match status" value="1"/>
</dbReference>
<evidence type="ECO:0000256" key="2">
    <source>
        <dbReference type="SAM" id="SignalP"/>
    </source>
</evidence>
<dbReference type="Proteomes" id="UP000008461">
    <property type="component" value="Chromosome"/>
</dbReference>
<name>F4KZP3_HALH1</name>
<dbReference type="KEGG" id="hhy:Halhy_2610"/>
<reference key="2">
    <citation type="submission" date="2011-04" db="EMBL/GenBank/DDBJ databases">
        <title>Complete sequence of chromosome of Haliscomenobacter hydrossis DSM 1100.</title>
        <authorList>
            <consortium name="US DOE Joint Genome Institute (JGI-PGF)"/>
            <person name="Lucas S."/>
            <person name="Han J."/>
            <person name="Lapidus A."/>
            <person name="Bruce D."/>
            <person name="Goodwin L."/>
            <person name="Pitluck S."/>
            <person name="Peters L."/>
            <person name="Kyrpides N."/>
            <person name="Mavromatis K."/>
            <person name="Ivanova N."/>
            <person name="Ovchinnikova G."/>
            <person name="Pagani I."/>
            <person name="Daligault H."/>
            <person name="Detter J.C."/>
            <person name="Han C."/>
            <person name="Land M."/>
            <person name="Hauser L."/>
            <person name="Markowitz V."/>
            <person name="Cheng J.-F."/>
            <person name="Hugenholtz P."/>
            <person name="Woyke T."/>
            <person name="Wu D."/>
            <person name="Verbarg S."/>
            <person name="Frueling A."/>
            <person name="Brambilla E."/>
            <person name="Klenk H.-P."/>
            <person name="Eisen J.A."/>
        </authorList>
    </citation>
    <scope>NUCLEOTIDE SEQUENCE</scope>
    <source>
        <strain>DSM 1100</strain>
    </source>
</reference>
<organism evidence="3 4">
    <name type="scientific">Haliscomenobacter hydrossis (strain ATCC 27775 / DSM 1100 / LMG 10767 / O)</name>
    <dbReference type="NCBI Taxonomy" id="760192"/>
    <lineage>
        <taxon>Bacteria</taxon>
        <taxon>Pseudomonadati</taxon>
        <taxon>Bacteroidota</taxon>
        <taxon>Saprospiria</taxon>
        <taxon>Saprospirales</taxon>
        <taxon>Haliscomenobacteraceae</taxon>
        <taxon>Haliscomenobacter</taxon>
    </lineage>
</organism>
<dbReference type="Pfam" id="PF07676">
    <property type="entry name" value="PD40"/>
    <property type="match status" value="2"/>
</dbReference>
<gene>
    <name evidence="3" type="ordered locus">Halhy_2610</name>
</gene>
<dbReference type="Gene3D" id="2.130.10.10">
    <property type="entry name" value="YVTN repeat-like/Quinoprotein amine dehydrogenase"/>
    <property type="match status" value="1"/>
</dbReference>
<sequence>MRHRSKLWTLAAFLLAFTGTLSAQEYFGRNKPSYESFNFDVYRSPNFEIYYYLKNADRRKDLADFAELWYRYHQNLLTDTFATTNPLIFYNDHADFQQTNTISGGVGVGTGGVTEAFKNRVIMPIALTNQATYQVLGHELVHAFQFNRILNGDSTNIQNLGNLPLWIVEGMAEYMSTGSVDPHTAMWMRDAVLNDDVPTLDQLNNPKYFPYRYGHAFWSFLTGLKTDMVIEPFFKTVAMYGVDAAVPMVLGMSKKDFSKLWQDAITAQFKPSIAGKEKNTYGKPILDDKDGGQMNISPSISPDGKYVLFTSERNLFSTDIFLADATNGQIMKTVASTARSGNVDFFDFLESSGAWSPDSKRVAVVGFKRGRNVLLIKSPFTGKTLDELAPADLQAFSNPTWSPDGKTIVVSGLKEGHTDLYAYNIRTRTLKQLTDDKYSEIQSTWAEDGQTLFFSTDQKAWENGRTYGRLTFNLASIDIVSGEVTHYDEVFPGADNLNPQLDTAGNIIFMSNRDGYRNLYRYNLDTKELTQLTDLAVGISGISHYSPAISVDRKRDRVLYTLYNKKGYSIYRATSKDFLDKKVDPNDVTYAAAQLPRLNRAIKSIVDQQIAIIDEEIAGETAPLTAEPYKSKFKLDFLTGGGGLGVGNNLFGTNAGLAGGVQALFSDILGNNQIIANVALNGQIQDLGGMVTYINRKGKFQWGGSLLHIPYPYYSYDSTYLENNDQVGPVVVDQFNVYRIFQSGVTGFVQYPFSSTLRAEAEIDFTRISQSLRRIKEYSRYDPFFFDGRGQSLGQDQEKIGNLPGFSMPGVGAAIVGDKSNFGLTAPLQGYRFRAGFRQYLGDVQFLNPTLDFRGYLRKKPFTFAARVMHTGRYGRDSENTDVFPPLFLGTPWWVRGFQGNIAQNLERDGLITLDNLIGTKIGVFNAEVRIPLLGPKQLALIKSNIVPADLNFFFDTGIIWTRFEQFNFEGPNGKSLIRPLSSVGASVRVNLFGALILEPYYAIPLIKGAKGAFGLNFMPGW</sequence>
<dbReference type="OrthoDB" id="9815657at2"/>
<comment type="similarity">
    <text evidence="1">Belongs to the TolB family.</text>
</comment>
<dbReference type="InterPro" id="IPR011042">
    <property type="entry name" value="6-blade_b-propeller_TolB-like"/>
</dbReference>
<evidence type="ECO:0000313" key="4">
    <source>
        <dbReference type="Proteomes" id="UP000008461"/>
    </source>
</evidence>
<dbReference type="InterPro" id="IPR011659">
    <property type="entry name" value="WD40"/>
</dbReference>
<dbReference type="InterPro" id="IPR015943">
    <property type="entry name" value="WD40/YVTN_repeat-like_dom_sf"/>
</dbReference>
<dbReference type="EMBL" id="CP002691">
    <property type="protein sequence ID" value="AEE50479.1"/>
    <property type="molecule type" value="Genomic_DNA"/>
</dbReference>
<keyword evidence="2" id="KW-0732">Signal</keyword>
<reference evidence="3 4" key="1">
    <citation type="journal article" date="2011" name="Stand. Genomic Sci.">
        <title>Complete genome sequence of Haliscomenobacter hydrossis type strain (O).</title>
        <authorList>
            <consortium name="US DOE Joint Genome Institute (JGI-PGF)"/>
            <person name="Daligault H."/>
            <person name="Lapidus A."/>
            <person name="Zeytun A."/>
            <person name="Nolan M."/>
            <person name="Lucas S."/>
            <person name="Del Rio T.G."/>
            <person name="Tice H."/>
            <person name="Cheng J.F."/>
            <person name="Tapia R."/>
            <person name="Han C."/>
            <person name="Goodwin L."/>
            <person name="Pitluck S."/>
            <person name="Liolios K."/>
            <person name="Pagani I."/>
            <person name="Ivanova N."/>
            <person name="Huntemann M."/>
            <person name="Mavromatis K."/>
            <person name="Mikhailova N."/>
            <person name="Pati A."/>
            <person name="Chen A."/>
            <person name="Palaniappan K."/>
            <person name="Land M."/>
            <person name="Hauser L."/>
            <person name="Brambilla E.M."/>
            <person name="Rohde M."/>
            <person name="Verbarg S."/>
            <person name="Goker M."/>
            <person name="Bristow J."/>
            <person name="Eisen J.A."/>
            <person name="Markowitz V."/>
            <person name="Hugenholtz P."/>
            <person name="Kyrpides N.C."/>
            <person name="Klenk H.P."/>
            <person name="Woyke T."/>
        </authorList>
    </citation>
    <scope>NUCLEOTIDE SEQUENCE [LARGE SCALE GENOMIC DNA]</scope>
    <source>
        <strain evidence="4">ATCC 27775 / DSM 1100 / LMG 10767 / O</strain>
    </source>
</reference>
<dbReference type="PANTHER" id="PTHR36842:SF1">
    <property type="entry name" value="PROTEIN TOLB"/>
    <property type="match status" value="1"/>
</dbReference>
<dbReference type="STRING" id="760192.Halhy_2610"/>
<proteinExistence type="inferred from homology"/>
<evidence type="ECO:0000313" key="3">
    <source>
        <dbReference type="EMBL" id="AEE50479.1"/>
    </source>
</evidence>
<protein>
    <submittedName>
        <fullName evidence="3">WD40-like beta Propeller containing protein</fullName>
    </submittedName>
</protein>
<evidence type="ECO:0000256" key="1">
    <source>
        <dbReference type="ARBA" id="ARBA00009820"/>
    </source>
</evidence>
<dbReference type="PANTHER" id="PTHR36842">
    <property type="entry name" value="PROTEIN TOLB HOMOLOG"/>
    <property type="match status" value="1"/>
</dbReference>
<feature type="chain" id="PRO_5003310470" evidence="2">
    <location>
        <begin position="24"/>
        <end position="1022"/>
    </location>
</feature>